<dbReference type="PANTHER" id="PTHR30408:SF12">
    <property type="entry name" value="TYPE I RESTRICTION ENZYME MJAVIII SPECIFICITY SUBUNIT"/>
    <property type="match status" value="1"/>
</dbReference>
<reference evidence="5 6" key="1">
    <citation type="submission" date="2017-02" db="EMBL/GenBank/DDBJ databases">
        <title>Arcobacter lacus sp. nov., a new species isolated from reclaimed water.</title>
        <authorList>
            <person name="Figueras M.J."/>
            <person name="Perez-Cataluna A."/>
            <person name="Salas-Masso N."/>
        </authorList>
    </citation>
    <scope>NUCLEOTIDE SEQUENCE [LARGE SCALE GENOMIC DNA]</scope>
    <source>
        <strain evidence="5 6">RW43-9</strain>
    </source>
</reference>
<sequence length="428" mass="50046">MLHHFKEDLKMSKNINVPKLRFKEFIDEWEEKELEKIFNIFQGFAFSSSDITNEGVRWLKIADVGIQRMKYDTPCFLPKIFKEKYSKFLLNKNDYVLALTRPILNGMLKIAKIDDIYNGSLLNQRVGKIITRESLDFIYYFLQQTNLINKIDSFILGSEPPNLSINQIKFIKASIPLKKEQEKIASFLTSVDTKIEQLIKKDELLQQYKKGMIQKIFNEEIRFKADDGNEFPEWEEKKLGDIGIFQTSSIDKISKDDEKSVFLINYMDVYKHKNINNRTIKNFQIVTATDSQISSCNLQKGDILFTPSSETSNDIGHSVVIFEDLDNAVYSYHLMRFRPKIRIDILYSHYFCNIPSVLNQLAKFSTGITRFTISVKSFSLIKINFPCLEEQNKIANFLSSIDDKIEENQKILQKTKEFKKSLLQHMFV</sequence>
<protein>
    <recommendedName>
        <fullName evidence="4">Type I restriction modification DNA specificity domain-containing protein</fullName>
    </recommendedName>
</protein>
<dbReference type="CDD" id="cd17259">
    <property type="entry name" value="RMtype1_S_StySKI-TRD2-CR2_like"/>
    <property type="match status" value="1"/>
</dbReference>
<name>A0ABX5JMC7_9BACT</name>
<gene>
    <name evidence="5" type="ORF">B0175_05790</name>
</gene>
<dbReference type="Pfam" id="PF01420">
    <property type="entry name" value="Methylase_S"/>
    <property type="match status" value="2"/>
</dbReference>
<dbReference type="Gene3D" id="3.90.220.20">
    <property type="entry name" value="DNA methylase specificity domains"/>
    <property type="match status" value="2"/>
</dbReference>
<dbReference type="EMBL" id="MUXF01000010">
    <property type="protein sequence ID" value="PUE66218.1"/>
    <property type="molecule type" value="Genomic_DNA"/>
</dbReference>
<evidence type="ECO:0000256" key="2">
    <source>
        <dbReference type="ARBA" id="ARBA00022747"/>
    </source>
</evidence>
<dbReference type="SUPFAM" id="SSF116734">
    <property type="entry name" value="DNA methylase specificity domain"/>
    <property type="match status" value="2"/>
</dbReference>
<proteinExistence type="inferred from homology"/>
<dbReference type="InterPro" id="IPR000055">
    <property type="entry name" value="Restrct_endonuc_typeI_TRD"/>
</dbReference>
<evidence type="ECO:0000313" key="5">
    <source>
        <dbReference type="EMBL" id="PUE66218.1"/>
    </source>
</evidence>
<organism evidence="5 6">
    <name type="scientific">Arcobacter lacus</name>
    <dbReference type="NCBI Taxonomy" id="1912876"/>
    <lineage>
        <taxon>Bacteria</taxon>
        <taxon>Pseudomonadati</taxon>
        <taxon>Campylobacterota</taxon>
        <taxon>Epsilonproteobacteria</taxon>
        <taxon>Campylobacterales</taxon>
        <taxon>Arcobacteraceae</taxon>
        <taxon>Arcobacter</taxon>
    </lineage>
</organism>
<keyword evidence="2" id="KW-0680">Restriction system</keyword>
<evidence type="ECO:0000256" key="1">
    <source>
        <dbReference type="ARBA" id="ARBA00010923"/>
    </source>
</evidence>
<feature type="domain" description="Type I restriction modification DNA specificity" evidence="4">
    <location>
        <begin position="233"/>
        <end position="413"/>
    </location>
</feature>
<evidence type="ECO:0000313" key="6">
    <source>
        <dbReference type="Proteomes" id="UP000251311"/>
    </source>
</evidence>
<dbReference type="PANTHER" id="PTHR30408">
    <property type="entry name" value="TYPE-1 RESTRICTION ENZYME ECOKI SPECIFICITY PROTEIN"/>
    <property type="match status" value="1"/>
</dbReference>
<keyword evidence="3" id="KW-0238">DNA-binding</keyword>
<evidence type="ECO:0000256" key="3">
    <source>
        <dbReference type="ARBA" id="ARBA00023125"/>
    </source>
</evidence>
<dbReference type="Proteomes" id="UP000251311">
    <property type="component" value="Unassembled WGS sequence"/>
</dbReference>
<accession>A0ABX5JMC7</accession>
<evidence type="ECO:0000259" key="4">
    <source>
        <dbReference type="Pfam" id="PF01420"/>
    </source>
</evidence>
<dbReference type="InterPro" id="IPR044946">
    <property type="entry name" value="Restrct_endonuc_typeI_TRD_sf"/>
</dbReference>
<feature type="domain" description="Type I restriction modification DNA specificity" evidence="4">
    <location>
        <begin position="27"/>
        <end position="201"/>
    </location>
</feature>
<dbReference type="InterPro" id="IPR052021">
    <property type="entry name" value="Type-I_RS_S_subunit"/>
</dbReference>
<comment type="caution">
    <text evidence="5">The sequence shown here is derived from an EMBL/GenBank/DDBJ whole genome shotgun (WGS) entry which is preliminary data.</text>
</comment>
<keyword evidence="6" id="KW-1185">Reference proteome</keyword>
<comment type="similarity">
    <text evidence="1">Belongs to the type-I restriction system S methylase family.</text>
</comment>